<sequence>MTKIRYTQAVNEALHEEMERDPKTILFGEDVALAVFGDTRGLLDKFGPQRVRNTPICEATIAGMAVGAAAAGYRVIAHMLFSNFIYTGFDAIANQMAKLRLMTGGQIDLPITVLAVYGGGASQAAQHSDANHPVLMNLGGIDVLVPATPADAKGMLKTAIRSNRPSFFLEASGLGAVGGDVPDGEHLVPLGKAARPKEGSDVTLISVGSMIRATHSAAKKLAAIGVDAEIIDVRSLVPLDEKTIVASVMKTGRAVVIDEARDMCSAASQIAAVIADKGFAGLRAPVRRVTVNNSSMPYAPNAEAAIFPNADDIVRAAASICQREVA</sequence>
<evidence type="ECO:0000313" key="5">
    <source>
        <dbReference type="EMBL" id="MBB6125246.1"/>
    </source>
</evidence>
<dbReference type="InterPro" id="IPR005475">
    <property type="entry name" value="Transketolase-like_Pyr-bd"/>
</dbReference>
<dbReference type="InterPro" id="IPR033248">
    <property type="entry name" value="Transketolase_C"/>
</dbReference>
<proteinExistence type="predicted"/>
<dbReference type="Gene3D" id="3.40.50.920">
    <property type="match status" value="1"/>
</dbReference>
<dbReference type="AlphaFoldDB" id="A0A841J6U4"/>
<evidence type="ECO:0000313" key="6">
    <source>
        <dbReference type="Proteomes" id="UP000552700"/>
    </source>
</evidence>
<dbReference type="Pfam" id="PF02779">
    <property type="entry name" value="Transket_pyr"/>
    <property type="match status" value="1"/>
</dbReference>
<dbReference type="SMART" id="SM00861">
    <property type="entry name" value="Transket_pyr"/>
    <property type="match status" value="1"/>
</dbReference>
<dbReference type="EC" id="1.2.4.1" evidence="5"/>
<dbReference type="InterPro" id="IPR029061">
    <property type="entry name" value="THDP-binding"/>
</dbReference>
<evidence type="ECO:0000256" key="3">
    <source>
        <dbReference type="ARBA" id="ARBA00023052"/>
    </source>
</evidence>
<feature type="domain" description="Transketolase-like pyrimidine-binding" evidence="4">
    <location>
        <begin position="4"/>
        <end position="177"/>
    </location>
</feature>
<dbReference type="PANTHER" id="PTHR43257:SF2">
    <property type="entry name" value="PYRUVATE DEHYDROGENASE E1 COMPONENT SUBUNIT BETA"/>
    <property type="match status" value="1"/>
</dbReference>
<gene>
    <name evidence="5" type="ORF">FHS92_003007</name>
</gene>
<dbReference type="PANTHER" id="PTHR43257">
    <property type="entry name" value="PYRUVATE DEHYDROGENASE E1 COMPONENT BETA SUBUNIT"/>
    <property type="match status" value="1"/>
</dbReference>
<keyword evidence="5" id="KW-0670">Pyruvate</keyword>
<evidence type="ECO:0000256" key="1">
    <source>
        <dbReference type="ARBA" id="ARBA00001964"/>
    </source>
</evidence>
<comment type="cofactor">
    <cofactor evidence="1">
        <name>thiamine diphosphate</name>
        <dbReference type="ChEBI" id="CHEBI:58937"/>
    </cofactor>
</comment>
<evidence type="ECO:0000256" key="2">
    <source>
        <dbReference type="ARBA" id="ARBA00023002"/>
    </source>
</evidence>
<dbReference type="Gene3D" id="3.40.50.970">
    <property type="match status" value="1"/>
</dbReference>
<organism evidence="5 6">
    <name type="scientific">Sphingobium subterraneum</name>
    <dbReference type="NCBI Taxonomy" id="627688"/>
    <lineage>
        <taxon>Bacteria</taxon>
        <taxon>Pseudomonadati</taxon>
        <taxon>Pseudomonadota</taxon>
        <taxon>Alphaproteobacteria</taxon>
        <taxon>Sphingomonadales</taxon>
        <taxon>Sphingomonadaceae</taxon>
        <taxon>Sphingobium</taxon>
    </lineage>
</organism>
<dbReference type="SUPFAM" id="SSF52518">
    <property type="entry name" value="Thiamin diphosphate-binding fold (THDP-binding)"/>
    <property type="match status" value="1"/>
</dbReference>
<dbReference type="Pfam" id="PF02780">
    <property type="entry name" value="Transketolase_C"/>
    <property type="match status" value="1"/>
</dbReference>
<evidence type="ECO:0000259" key="4">
    <source>
        <dbReference type="SMART" id="SM00861"/>
    </source>
</evidence>
<comment type="caution">
    <text evidence="5">The sequence shown here is derived from an EMBL/GenBank/DDBJ whole genome shotgun (WGS) entry which is preliminary data.</text>
</comment>
<keyword evidence="3" id="KW-0786">Thiamine pyrophosphate</keyword>
<name>A0A841J6U4_9SPHN</name>
<protein>
    <submittedName>
        <fullName evidence="5">Pyruvate dehydrogenase E1 component beta subunit</fullName>
        <ecNumber evidence="5">1.2.4.1</ecNumber>
    </submittedName>
</protein>
<dbReference type="RefSeq" id="WP_184081555.1">
    <property type="nucleotide sequence ID" value="NZ_JACIJP010000006.1"/>
</dbReference>
<keyword evidence="2 5" id="KW-0560">Oxidoreductase</keyword>
<dbReference type="FunFam" id="3.40.50.920:FF:000001">
    <property type="entry name" value="Pyruvate dehydrogenase E1 beta subunit"/>
    <property type="match status" value="1"/>
</dbReference>
<dbReference type="InterPro" id="IPR009014">
    <property type="entry name" value="Transketo_C/PFOR_II"/>
</dbReference>
<dbReference type="SUPFAM" id="SSF52922">
    <property type="entry name" value="TK C-terminal domain-like"/>
    <property type="match status" value="1"/>
</dbReference>
<reference evidence="5 6" key="1">
    <citation type="submission" date="2020-08" db="EMBL/GenBank/DDBJ databases">
        <title>Genomic Encyclopedia of Type Strains, Phase IV (KMG-IV): sequencing the most valuable type-strain genomes for metagenomic binning, comparative biology and taxonomic classification.</title>
        <authorList>
            <person name="Goeker M."/>
        </authorList>
    </citation>
    <scope>NUCLEOTIDE SEQUENCE [LARGE SCALE GENOMIC DNA]</scope>
    <source>
        <strain evidence="5 6">DSM 102255</strain>
    </source>
</reference>
<dbReference type="Proteomes" id="UP000552700">
    <property type="component" value="Unassembled WGS sequence"/>
</dbReference>
<dbReference type="GO" id="GO:0004739">
    <property type="term" value="F:pyruvate dehydrogenase (acetyl-transferring) activity"/>
    <property type="evidence" value="ECO:0007669"/>
    <property type="project" value="UniProtKB-EC"/>
</dbReference>
<dbReference type="EMBL" id="JACIJP010000006">
    <property type="protein sequence ID" value="MBB6125246.1"/>
    <property type="molecule type" value="Genomic_DNA"/>
</dbReference>
<keyword evidence="6" id="KW-1185">Reference proteome</keyword>
<accession>A0A841J6U4</accession>